<dbReference type="InterPro" id="IPR050696">
    <property type="entry name" value="FtsA/MreB"/>
</dbReference>
<evidence type="ECO:0000313" key="2">
    <source>
        <dbReference type="Proteomes" id="UP000177202"/>
    </source>
</evidence>
<comment type="caution">
    <text evidence="1">The sequence shown here is derived from an EMBL/GenBank/DDBJ whole genome shotgun (WGS) entry which is preliminary data.</text>
</comment>
<dbReference type="STRING" id="1802772.A3H60_00270"/>
<protein>
    <recommendedName>
        <fullName evidence="3">SHS2 domain-containing protein</fullName>
    </recommendedName>
</protein>
<dbReference type="Gene3D" id="3.30.1490.300">
    <property type="match status" value="1"/>
</dbReference>
<evidence type="ECO:0008006" key="3">
    <source>
        <dbReference type="Google" id="ProtNLM"/>
    </source>
</evidence>
<evidence type="ECO:0000313" key="1">
    <source>
        <dbReference type="EMBL" id="OHB10416.1"/>
    </source>
</evidence>
<dbReference type="EMBL" id="MHWP01000015">
    <property type="protein sequence ID" value="OHB10416.1"/>
    <property type="molecule type" value="Genomic_DNA"/>
</dbReference>
<reference evidence="1 2" key="1">
    <citation type="journal article" date="2016" name="Nat. Commun.">
        <title>Thousands of microbial genomes shed light on interconnected biogeochemical processes in an aquifer system.</title>
        <authorList>
            <person name="Anantharaman K."/>
            <person name="Brown C.T."/>
            <person name="Hug L.A."/>
            <person name="Sharon I."/>
            <person name="Castelle C.J."/>
            <person name="Probst A.J."/>
            <person name="Thomas B.C."/>
            <person name="Singh A."/>
            <person name="Wilkins M.J."/>
            <person name="Karaoz U."/>
            <person name="Brodie E.L."/>
            <person name="Williams K.H."/>
            <person name="Hubbard S.S."/>
            <person name="Banfield J.F."/>
        </authorList>
    </citation>
    <scope>NUCLEOTIDE SEQUENCE [LARGE SCALE GENOMIC DNA]</scope>
</reference>
<dbReference type="PANTHER" id="PTHR32432">
    <property type="entry name" value="CELL DIVISION PROTEIN FTSA-RELATED"/>
    <property type="match status" value="1"/>
</dbReference>
<gene>
    <name evidence="1" type="ORF">A3H60_00270</name>
</gene>
<dbReference type="AlphaFoldDB" id="A0A1G2ULY8"/>
<organism evidence="1 2">
    <name type="scientific">Candidatus Zambryskibacteria bacterium RIFCSPLOWO2_02_FULL_44_12b</name>
    <dbReference type="NCBI Taxonomy" id="1802772"/>
    <lineage>
        <taxon>Bacteria</taxon>
        <taxon>Candidatus Zambryskiibacteriota</taxon>
    </lineage>
</organism>
<dbReference type="PANTHER" id="PTHR32432:SF3">
    <property type="entry name" value="ETHANOLAMINE UTILIZATION PROTEIN EUTJ"/>
    <property type="match status" value="1"/>
</dbReference>
<proteinExistence type="predicted"/>
<dbReference type="InterPro" id="IPR005883">
    <property type="entry name" value="PilM"/>
</dbReference>
<sequence>MTPFLKHKTFFDIFPAPEFLLLSSVGINITDSTTKFVELKREMLGRGFKLVRSGKLENPKGAVDSGLINNPAGLIPVLKKISSDYGIHYAHATLPEERTYLFTTVIDRVPPEGLRDAVAFIIEENAPVSLADSIFDFETIDDEGTGKINLAVSVLPKNIVGAYVELFESAGIVPVSFDLESQAIARAVVHRGDKRAHLIVNLGANKSGLYVIEDEVVQFSITPAYGFGGDDSYLGLSDLKAEMRKVLAFWNARNSKSGGPGTQIEKIILCGPGASKKDFVDKIMSEVDAKYMLADVWRNTSPSRDYAPNMPFDESLDYASAVGLVLPKHK</sequence>
<name>A0A1G2ULY8_9BACT</name>
<dbReference type="Proteomes" id="UP000177202">
    <property type="component" value="Unassembled WGS sequence"/>
</dbReference>
<dbReference type="Pfam" id="PF11104">
    <property type="entry name" value="PilM_2"/>
    <property type="match status" value="1"/>
</dbReference>
<accession>A0A1G2ULY8</accession>
<dbReference type="Gene3D" id="3.30.420.40">
    <property type="match status" value="2"/>
</dbReference>